<comment type="caution">
    <text evidence="5">The sequence shown here is derived from an EMBL/GenBank/DDBJ whole genome shotgun (WGS) entry which is preliminary data.</text>
</comment>
<feature type="coiled-coil region" evidence="2">
    <location>
        <begin position="251"/>
        <end position="285"/>
    </location>
</feature>
<dbReference type="EMBL" id="CAIIXF020000012">
    <property type="protein sequence ID" value="CAH1801018.1"/>
    <property type="molecule type" value="Genomic_DNA"/>
</dbReference>
<feature type="compositionally biased region" description="Polar residues" evidence="3">
    <location>
        <begin position="188"/>
        <end position="215"/>
    </location>
</feature>
<feature type="region of interest" description="Disordered" evidence="3">
    <location>
        <begin position="414"/>
        <end position="456"/>
    </location>
</feature>
<sequence>MNTFVTHPSVRMKGTENNFNILECFIASCEFKYPHMHCPFCVKSEAYTDPVILRAHYRVKHVDKALDFAGLKILRCCESCDIVGAIKGEKKFKGAHWHCYRCKNGFNRRDEAIKHYKTHFRNPQTTFQIQVTQEVNTPYNTSPLLGETAAATEEISVSAEDIMVSSNTIHPALTEAVMSQENSILNASTESLESSGPKSSDQSVAANETVTSHAEQQQQQHQTMIIIQGEDGQMLPMSASDLTAINTEFDLSEILLKKGELERKVESLERRNEQLEIEKCETEQRLTLEINQLQSQVQMQAHDITLLQEKEQNLINQLSIPLDEKIQSLIAELQTRHTDLIHQQLGEVKRTYCQRLGKDIPISIETNNLKTVLKETDVEDSREMETVEFTVTENINEETQENVDIVGTIDDVSVTQSDDVTTENDDVTTFDGDVTTGQKRKPGSSPGIVGAKKRKS</sequence>
<organism evidence="5 6">
    <name type="scientific">Owenia fusiformis</name>
    <name type="common">Polychaete worm</name>
    <dbReference type="NCBI Taxonomy" id="6347"/>
    <lineage>
        <taxon>Eukaryota</taxon>
        <taxon>Metazoa</taxon>
        <taxon>Spiralia</taxon>
        <taxon>Lophotrochozoa</taxon>
        <taxon>Annelida</taxon>
        <taxon>Polychaeta</taxon>
        <taxon>Sedentaria</taxon>
        <taxon>Canalipalpata</taxon>
        <taxon>Sabellida</taxon>
        <taxon>Oweniida</taxon>
        <taxon>Oweniidae</taxon>
        <taxon>Owenia</taxon>
    </lineage>
</organism>
<accession>A0A8S4QAT4</accession>
<keyword evidence="6" id="KW-1185">Reference proteome</keyword>
<proteinExistence type="predicted"/>
<evidence type="ECO:0000259" key="4">
    <source>
        <dbReference type="PROSITE" id="PS50157"/>
    </source>
</evidence>
<protein>
    <recommendedName>
        <fullName evidence="4">C2H2-type domain-containing protein</fullName>
    </recommendedName>
</protein>
<keyword evidence="1" id="KW-0863">Zinc-finger</keyword>
<dbReference type="PROSITE" id="PS00028">
    <property type="entry name" value="ZINC_FINGER_C2H2_1"/>
    <property type="match status" value="1"/>
</dbReference>
<keyword evidence="1" id="KW-0862">Zinc</keyword>
<evidence type="ECO:0000256" key="1">
    <source>
        <dbReference type="PROSITE-ProRule" id="PRU00042"/>
    </source>
</evidence>
<evidence type="ECO:0000256" key="3">
    <source>
        <dbReference type="SAM" id="MobiDB-lite"/>
    </source>
</evidence>
<dbReference type="GO" id="GO:0008270">
    <property type="term" value="F:zinc ion binding"/>
    <property type="evidence" value="ECO:0007669"/>
    <property type="project" value="UniProtKB-KW"/>
</dbReference>
<feature type="region of interest" description="Disordered" evidence="3">
    <location>
        <begin position="188"/>
        <end position="221"/>
    </location>
</feature>
<dbReference type="InterPro" id="IPR013087">
    <property type="entry name" value="Znf_C2H2_type"/>
</dbReference>
<gene>
    <name evidence="5" type="ORF">OFUS_LOCUS24847</name>
</gene>
<evidence type="ECO:0000256" key="2">
    <source>
        <dbReference type="SAM" id="Coils"/>
    </source>
</evidence>
<keyword evidence="1" id="KW-0479">Metal-binding</keyword>
<dbReference type="AlphaFoldDB" id="A0A8S4QAT4"/>
<feature type="domain" description="C2H2-type" evidence="4">
    <location>
        <begin position="97"/>
        <end position="124"/>
    </location>
</feature>
<keyword evidence="2" id="KW-0175">Coiled coil</keyword>
<evidence type="ECO:0000313" key="6">
    <source>
        <dbReference type="Proteomes" id="UP000749559"/>
    </source>
</evidence>
<dbReference type="OrthoDB" id="9882192at2759"/>
<name>A0A8S4QAT4_OWEFU</name>
<evidence type="ECO:0000313" key="5">
    <source>
        <dbReference type="EMBL" id="CAH1801018.1"/>
    </source>
</evidence>
<reference evidence="5" key="1">
    <citation type="submission" date="2022-03" db="EMBL/GenBank/DDBJ databases">
        <authorList>
            <person name="Martin C."/>
        </authorList>
    </citation>
    <scope>NUCLEOTIDE SEQUENCE</scope>
</reference>
<dbReference type="Proteomes" id="UP000749559">
    <property type="component" value="Unassembled WGS sequence"/>
</dbReference>
<dbReference type="PROSITE" id="PS50157">
    <property type="entry name" value="ZINC_FINGER_C2H2_2"/>
    <property type="match status" value="1"/>
</dbReference>